<dbReference type="STRING" id="665467.SAMN02982931_03281"/>
<keyword evidence="8" id="KW-1185">Reference proteome</keyword>
<evidence type="ECO:0000256" key="2">
    <source>
        <dbReference type="ARBA" id="ARBA00022723"/>
    </source>
</evidence>
<dbReference type="OrthoDB" id="9807246at2"/>
<proteinExistence type="inferred from homology"/>
<dbReference type="Pfam" id="PF04828">
    <property type="entry name" value="GFA"/>
    <property type="match status" value="1"/>
</dbReference>
<reference evidence="7 8" key="1">
    <citation type="submission" date="2016-10" db="EMBL/GenBank/DDBJ databases">
        <authorList>
            <person name="de Groot N.N."/>
        </authorList>
    </citation>
    <scope>NUCLEOTIDE SEQUENCE [LARGE SCALE GENOMIC DNA]</scope>
    <source>
        <strain evidence="7 8">ATCC 35022</strain>
    </source>
</reference>
<comment type="similarity">
    <text evidence="1">Belongs to the Gfa family.</text>
</comment>
<dbReference type="InterPro" id="IPR006913">
    <property type="entry name" value="CENP-V/GFA"/>
</dbReference>
<evidence type="ECO:0000256" key="1">
    <source>
        <dbReference type="ARBA" id="ARBA00005495"/>
    </source>
</evidence>
<dbReference type="GO" id="GO:0046872">
    <property type="term" value="F:metal ion binding"/>
    <property type="evidence" value="ECO:0007669"/>
    <property type="project" value="UniProtKB-KW"/>
</dbReference>
<accession>A0A1G6DEL5</accession>
<dbReference type="GO" id="GO:0016846">
    <property type="term" value="F:carbon-sulfur lyase activity"/>
    <property type="evidence" value="ECO:0007669"/>
    <property type="project" value="InterPro"/>
</dbReference>
<feature type="domain" description="CENP-V/GFA" evidence="6">
    <location>
        <begin position="6"/>
        <end position="113"/>
    </location>
</feature>
<organism evidence="7 8">
    <name type="scientific">Bauldia litoralis</name>
    <dbReference type="NCBI Taxonomy" id="665467"/>
    <lineage>
        <taxon>Bacteria</taxon>
        <taxon>Pseudomonadati</taxon>
        <taxon>Pseudomonadota</taxon>
        <taxon>Alphaproteobacteria</taxon>
        <taxon>Hyphomicrobiales</taxon>
        <taxon>Kaistiaceae</taxon>
        <taxon>Bauldia</taxon>
    </lineage>
</organism>
<name>A0A1G6DEL5_9HYPH</name>
<dbReference type="InterPro" id="IPR011057">
    <property type="entry name" value="Mss4-like_sf"/>
</dbReference>
<dbReference type="AlphaFoldDB" id="A0A1G6DEL5"/>
<keyword evidence="4" id="KW-0456">Lyase</keyword>
<dbReference type="PANTHER" id="PTHR33337:SF40">
    <property type="entry name" value="CENP-V_GFA DOMAIN-CONTAINING PROTEIN-RELATED"/>
    <property type="match status" value="1"/>
</dbReference>
<evidence type="ECO:0000313" key="7">
    <source>
        <dbReference type="EMBL" id="SDB43578.1"/>
    </source>
</evidence>
<dbReference type="SUPFAM" id="SSF51316">
    <property type="entry name" value="Mss4-like"/>
    <property type="match status" value="1"/>
</dbReference>
<keyword evidence="3" id="KW-0862">Zinc</keyword>
<dbReference type="PANTHER" id="PTHR33337">
    <property type="entry name" value="GFA DOMAIN-CONTAINING PROTEIN"/>
    <property type="match status" value="1"/>
</dbReference>
<dbReference type="PROSITE" id="PS51891">
    <property type="entry name" value="CENP_V_GFA"/>
    <property type="match status" value="1"/>
</dbReference>
<evidence type="ECO:0000256" key="5">
    <source>
        <dbReference type="SAM" id="MobiDB-lite"/>
    </source>
</evidence>
<feature type="region of interest" description="Disordered" evidence="5">
    <location>
        <begin position="130"/>
        <end position="160"/>
    </location>
</feature>
<dbReference type="Proteomes" id="UP000199071">
    <property type="component" value="Unassembled WGS sequence"/>
</dbReference>
<evidence type="ECO:0000313" key="8">
    <source>
        <dbReference type="Proteomes" id="UP000199071"/>
    </source>
</evidence>
<keyword evidence="2" id="KW-0479">Metal-binding</keyword>
<evidence type="ECO:0000256" key="4">
    <source>
        <dbReference type="ARBA" id="ARBA00023239"/>
    </source>
</evidence>
<feature type="compositionally biased region" description="Basic and acidic residues" evidence="5">
    <location>
        <begin position="148"/>
        <end position="160"/>
    </location>
</feature>
<dbReference type="RefSeq" id="WP_090877900.1">
    <property type="nucleotide sequence ID" value="NZ_FMXQ01000007.1"/>
</dbReference>
<dbReference type="Gene3D" id="3.90.1590.10">
    <property type="entry name" value="glutathione-dependent formaldehyde- activating enzyme (gfa)"/>
    <property type="match status" value="1"/>
</dbReference>
<gene>
    <name evidence="7" type="ORF">SAMN02982931_03281</name>
</gene>
<evidence type="ECO:0000256" key="3">
    <source>
        <dbReference type="ARBA" id="ARBA00022833"/>
    </source>
</evidence>
<protein>
    <submittedName>
        <fullName evidence="7">Uncharacterized conserved protein</fullName>
    </submittedName>
</protein>
<evidence type="ECO:0000259" key="6">
    <source>
        <dbReference type="PROSITE" id="PS51891"/>
    </source>
</evidence>
<sequence length="160" mass="17533">MVEERYSGGCQCGAVRYVLHQRPDFPHICHCRMCQKAFGSMFAPLTGVPLTAFECTRGNLAIFKSSEETERGFCRDCGTPLTFRHVDSDDISVSIGSLDDPEKIAPTIQCGIESRLSWFAALAGLPEDGTTEAGMPDLARKIAASSRQHPDHDTETWPPA</sequence>
<dbReference type="EMBL" id="FMXQ01000007">
    <property type="protein sequence ID" value="SDB43578.1"/>
    <property type="molecule type" value="Genomic_DNA"/>
</dbReference>